<evidence type="ECO:0000313" key="7">
    <source>
        <dbReference type="Proteomes" id="UP000474175"/>
    </source>
</evidence>
<dbReference type="EMBL" id="JAAFZH010000019">
    <property type="protein sequence ID" value="NDU98697.1"/>
    <property type="molecule type" value="Genomic_DNA"/>
</dbReference>
<evidence type="ECO:0000256" key="3">
    <source>
        <dbReference type="ARBA" id="ARBA00022989"/>
    </source>
</evidence>
<sequence>MENQRISSNVVHIVLWVVQVILAVSLIWAAWMKLVQPIEQLATMWPWAGQVPVALVKMTGIVDLLGAAGLILPSVLRIQPKLTPMAAISIIILMVCASVFHIMRGEVALIGVNIVFAILAAFVAWGRLTKAPIMPSRNG</sequence>
<keyword evidence="7" id="KW-1185">Reference proteome</keyword>
<dbReference type="Proteomes" id="UP000474175">
    <property type="component" value="Unassembled WGS sequence"/>
</dbReference>
<evidence type="ECO:0000256" key="5">
    <source>
        <dbReference type="SAM" id="Phobius"/>
    </source>
</evidence>
<accession>A0A6L9LGA3</accession>
<feature type="transmembrane region" description="Helical" evidence="5">
    <location>
        <begin position="51"/>
        <end position="72"/>
    </location>
</feature>
<protein>
    <submittedName>
        <fullName evidence="6">DoxX family protein</fullName>
    </submittedName>
</protein>
<keyword evidence="3 5" id="KW-1133">Transmembrane helix</keyword>
<comment type="caution">
    <text evidence="6">The sequence shown here is derived from an EMBL/GenBank/DDBJ whole genome shotgun (WGS) entry which is preliminary data.</text>
</comment>
<evidence type="ECO:0000256" key="4">
    <source>
        <dbReference type="ARBA" id="ARBA00023136"/>
    </source>
</evidence>
<organism evidence="6 7">
    <name type="scientific">Spirosoma terrae</name>
    <dbReference type="NCBI Taxonomy" id="1968276"/>
    <lineage>
        <taxon>Bacteria</taxon>
        <taxon>Pseudomonadati</taxon>
        <taxon>Bacteroidota</taxon>
        <taxon>Cytophagia</taxon>
        <taxon>Cytophagales</taxon>
        <taxon>Cytophagaceae</taxon>
        <taxon>Spirosoma</taxon>
    </lineage>
</organism>
<name>A0A6L9LGA3_9BACT</name>
<comment type="subcellular location">
    <subcellularLocation>
        <location evidence="1">Membrane</location>
        <topology evidence="1">Multi-pass membrane protein</topology>
    </subcellularLocation>
</comment>
<dbReference type="GO" id="GO:0016020">
    <property type="term" value="C:membrane"/>
    <property type="evidence" value="ECO:0007669"/>
    <property type="project" value="UniProtKB-SubCell"/>
</dbReference>
<dbReference type="RefSeq" id="WP_163954827.1">
    <property type="nucleotide sequence ID" value="NZ_JAAFZH010000019.1"/>
</dbReference>
<feature type="transmembrane region" description="Helical" evidence="5">
    <location>
        <begin position="12"/>
        <end position="31"/>
    </location>
</feature>
<feature type="transmembrane region" description="Helical" evidence="5">
    <location>
        <begin position="84"/>
        <end position="103"/>
    </location>
</feature>
<evidence type="ECO:0000256" key="2">
    <source>
        <dbReference type="ARBA" id="ARBA00022692"/>
    </source>
</evidence>
<evidence type="ECO:0000256" key="1">
    <source>
        <dbReference type="ARBA" id="ARBA00004141"/>
    </source>
</evidence>
<dbReference type="Pfam" id="PF13564">
    <property type="entry name" value="DoxX_2"/>
    <property type="match status" value="1"/>
</dbReference>
<gene>
    <name evidence="6" type="ORF">GK108_27685</name>
</gene>
<keyword evidence="4 5" id="KW-0472">Membrane</keyword>
<reference evidence="6 7" key="1">
    <citation type="submission" date="2020-02" db="EMBL/GenBank/DDBJ databases">
        <title>Draft genome sequence of two Spirosoma agri KCTC 52727 and Spirosoma terrae KCTC 52035.</title>
        <authorList>
            <person name="Rojas J."/>
            <person name="Ambika Manirajan B."/>
            <person name="Suarez C."/>
            <person name="Ratering S."/>
            <person name="Schnell S."/>
        </authorList>
    </citation>
    <scope>NUCLEOTIDE SEQUENCE [LARGE SCALE GENOMIC DNA]</scope>
    <source>
        <strain evidence="6 7">KCTC 52035</strain>
    </source>
</reference>
<dbReference type="AlphaFoldDB" id="A0A6L9LGA3"/>
<keyword evidence="2 5" id="KW-0812">Transmembrane</keyword>
<evidence type="ECO:0000313" key="6">
    <source>
        <dbReference type="EMBL" id="NDU98697.1"/>
    </source>
</evidence>
<dbReference type="InterPro" id="IPR032808">
    <property type="entry name" value="DoxX"/>
</dbReference>
<feature type="transmembrane region" description="Helical" evidence="5">
    <location>
        <begin position="109"/>
        <end position="128"/>
    </location>
</feature>
<proteinExistence type="predicted"/>